<accession>A0A6H0A3T8</accession>
<dbReference type="AlphaFoldDB" id="A0A6H0A3T8"/>
<organism evidence="1">
    <name type="scientific">Klebsiella pneumoniae</name>
    <dbReference type="NCBI Taxonomy" id="573"/>
    <lineage>
        <taxon>Bacteria</taxon>
        <taxon>Pseudomonadati</taxon>
        <taxon>Pseudomonadota</taxon>
        <taxon>Gammaproteobacteria</taxon>
        <taxon>Enterobacterales</taxon>
        <taxon>Enterobacteriaceae</taxon>
        <taxon>Klebsiella/Raoultella group</taxon>
        <taxon>Klebsiella</taxon>
        <taxon>Klebsiella pneumoniae complex</taxon>
    </lineage>
</organism>
<reference evidence="1" key="1">
    <citation type="submission" date="2019-12" db="EMBL/GenBank/DDBJ databases">
        <title>Compelete sequence of Tn6502.</title>
        <authorList>
            <person name="Zhou D."/>
        </authorList>
    </citation>
    <scope>NUCLEOTIDE SEQUENCE</scope>
    <source>
        <strain evidence="1">20130907-4</strain>
        <plasmid evidence="1">p309074-1FIIK</plasmid>
    </source>
</reference>
<dbReference type="EMBL" id="MN823997">
    <property type="protein sequence ID" value="QIZ17511.1"/>
    <property type="molecule type" value="Genomic_DNA"/>
</dbReference>
<evidence type="ECO:0000313" key="1">
    <source>
        <dbReference type="EMBL" id="QIS34157.1"/>
    </source>
</evidence>
<geneLocation type="plasmid" evidence="2">
    <name>p19051-FIIK</name>
</geneLocation>
<protein>
    <submittedName>
        <fullName evidence="1">Uncharacterized protein</fullName>
    </submittedName>
</protein>
<reference evidence="2" key="2">
    <citation type="submission" date="2019-12" db="EMBL/GenBank/DDBJ databases">
        <authorList>
            <person name="Zhou D."/>
        </authorList>
    </citation>
    <scope>NUCLEOTIDE SEQUENCE</scope>
    <source>
        <strain evidence="2">111119051</strain>
        <plasmid evidence="2">p19051-FIIK</plasmid>
    </source>
</reference>
<dbReference type="EMBL" id="MN842293">
    <property type="protein sequence ID" value="QIS34157.1"/>
    <property type="molecule type" value="Genomic_DNA"/>
</dbReference>
<geneLocation type="plasmid" evidence="1">
    <name>p309074-1FIIK</name>
</geneLocation>
<name>A0A6H0A3T8_KLEPN</name>
<proteinExistence type="predicted"/>
<sequence length="38" mass="4258">MYSGVVLKSIPVSSLVFYILRCPGNFILEEDFLSAGYE</sequence>
<keyword evidence="1" id="KW-0614">Plasmid</keyword>
<evidence type="ECO:0000313" key="2">
    <source>
        <dbReference type="EMBL" id="QIZ17511.1"/>
    </source>
</evidence>